<evidence type="ECO:0000256" key="2">
    <source>
        <dbReference type="ARBA" id="ARBA00012023"/>
    </source>
</evidence>
<keyword evidence="4 8" id="KW-0808">Transferase</keyword>
<dbReference type="InterPro" id="IPR009286">
    <property type="entry name" value="Ins_P5_2-kin"/>
</dbReference>
<comment type="caution">
    <text evidence="9">The sequence shown here is derived from an EMBL/GenBank/DDBJ whole genome shotgun (WGS) entry which is preliminary data.</text>
</comment>
<evidence type="ECO:0000256" key="8">
    <source>
        <dbReference type="RuleBase" id="RU364126"/>
    </source>
</evidence>
<keyword evidence="7 8" id="KW-0067">ATP-binding</keyword>
<name>A0A0L6UC09_9BASI</name>
<dbReference type="Gene3D" id="3.30.200.110">
    <property type="entry name" value="Inositol-pentakisphosphate 2-kinase, N-lobe"/>
    <property type="match status" value="1"/>
</dbReference>
<accession>A0A0L6UC09</accession>
<protein>
    <recommendedName>
        <fullName evidence="3 8">Inositol-pentakisphosphate 2-kinase</fullName>
        <ecNumber evidence="2 8">2.7.1.158</ecNumber>
    </recommendedName>
</protein>
<keyword evidence="10" id="KW-1185">Reference proteome</keyword>
<dbReference type="AlphaFoldDB" id="A0A0L6UC09"/>
<comment type="catalytic activity">
    <reaction evidence="1 8">
        <text>1D-myo-inositol 1,3,4,5,6-pentakisphosphate + ATP = 1D-myo-inositol hexakisphosphate + ADP + H(+)</text>
        <dbReference type="Rhea" id="RHEA:20313"/>
        <dbReference type="ChEBI" id="CHEBI:15378"/>
        <dbReference type="ChEBI" id="CHEBI:30616"/>
        <dbReference type="ChEBI" id="CHEBI:57733"/>
        <dbReference type="ChEBI" id="CHEBI:58130"/>
        <dbReference type="ChEBI" id="CHEBI:456216"/>
        <dbReference type="EC" id="2.7.1.158"/>
    </reaction>
</comment>
<sequence length="458" mass="51132">METDPTADWQYIAEGAANLILAYNPQGKRTEALNGKCLRLSKRTQGTTTTHNEISSYRFHSQVLSQIIHQELLLTFQPVSLNQEWLKELANHFQATRPASKRCLSQIDPTATHAIIMDNLACQPDGDNQQMLSIEIKPKWASFPCAPNRLDPALREIKTQFCRTCVFRAVRSLGPSSSATHHDPQSEKPQEACQALNPYYTSPNRFCALQLFNTAHPAHLRRALAHLFAEWQYAPASHPPATSDPALGPKDDTTVKPTLAHNNLKIFCQGILIDPSSVQVDPEMIEALAVALERSGVLVRLAELQRRLDPLDIEGVFEELGDWAEAEVEEPASLEELVAVLPLLSEQVTPAGFADSFRRLSGRTKAVLYALSMSFKDCSIFVRIPRRPQLPTSRLSPAPLPHNSSVKLIDLDFKPLARLHKYLRTNRHTFLQFKNLLLSSPDSPHTPCVQLATSLPLD</sequence>
<comment type="function">
    <text evidence="8">Phosphorylates Ins(1,3,4,5,6)P5 at position 2 to form Ins(1,2,3,4,5,6)P6 (InsP6 or phytate).</text>
</comment>
<dbReference type="PANTHER" id="PTHR14456">
    <property type="entry name" value="INOSITOL POLYPHOSPHATE KINASE 1"/>
    <property type="match status" value="1"/>
</dbReference>
<dbReference type="VEuPathDB" id="FungiDB:VP01_75g3"/>
<dbReference type="GO" id="GO:0035299">
    <property type="term" value="F:inositol-1,3,4,5,6-pentakisphosphate 2-kinase activity"/>
    <property type="evidence" value="ECO:0007669"/>
    <property type="project" value="UniProtKB-EC"/>
</dbReference>
<dbReference type="EC" id="2.7.1.158" evidence="2 8"/>
<evidence type="ECO:0000313" key="10">
    <source>
        <dbReference type="Proteomes" id="UP000037035"/>
    </source>
</evidence>
<evidence type="ECO:0000256" key="4">
    <source>
        <dbReference type="ARBA" id="ARBA00022679"/>
    </source>
</evidence>
<dbReference type="Proteomes" id="UP000037035">
    <property type="component" value="Unassembled WGS sequence"/>
</dbReference>
<dbReference type="Pfam" id="PF06090">
    <property type="entry name" value="Ins_P5_2-kin"/>
    <property type="match status" value="1"/>
</dbReference>
<dbReference type="InterPro" id="IPR043001">
    <property type="entry name" value="IP5_2-K_N_lobe"/>
</dbReference>
<dbReference type="PANTHER" id="PTHR14456:SF2">
    <property type="entry name" value="INOSITOL-PENTAKISPHOSPHATE 2-KINASE"/>
    <property type="match status" value="1"/>
</dbReference>
<evidence type="ECO:0000256" key="6">
    <source>
        <dbReference type="ARBA" id="ARBA00022777"/>
    </source>
</evidence>
<evidence type="ECO:0000256" key="3">
    <source>
        <dbReference type="ARBA" id="ARBA00014846"/>
    </source>
</evidence>
<dbReference type="OrthoDB" id="272370at2759"/>
<evidence type="ECO:0000256" key="5">
    <source>
        <dbReference type="ARBA" id="ARBA00022741"/>
    </source>
</evidence>
<gene>
    <name evidence="9" type="ORF">VP01_75g3</name>
</gene>
<evidence type="ECO:0000313" key="9">
    <source>
        <dbReference type="EMBL" id="KNZ46056.1"/>
    </source>
</evidence>
<evidence type="ECO:0000256" key="1">
    <source>
        <dbReference type="ARBA" id="ARBA00001774"/>
    </source>
</evidence>
<proteinExistence type="predicted"/>
<keyword evidence="6 8" id="KW-0418">Kinase</keyword>
<dbReference type="GO" id="GO:0005634">
    <property type="term" value="C:nucleus"/>
    <property type="evidence" value="ECO:0007669"/>
    <property type="project" value="TreeGrafter"/>
</dbReference>
<dbReference type="STRING" id="27349.A0A0L6UC09"/>
<evidence type="ECO:0000256" key="7">
    <source>
        <dbReference type="ARBA" id="ARBA00022840"/>
    </source>
</evidence>
<reference evidence="9 10" key="1">
    <citation type="submission" date="2015-08" db="EMBL/GenBank/DDBJ databases">
        <title>Next Generation Sequencing and Analysis of the Genome of Puccinia sorghi L Schw, the Causal Agent of Maize Common Rust.</title>
        <authorList>
            <person name="Rochi L."/>
            <person name="Burguener G."/>
            <person name="Darino M."/>
            <person name="Turjanski A."/>
            <person name="Kreff E."/>
            <person name="Dieguez M.J."/>
            <person name="Sacco F."/>
        </authorList>
    </citation>
    <scope>NUCLEOTIDE SEQUENCE [LARGE SCALE GENOMIC DNA]</scope>
    <source>
        <strain evidence="9 10">RO10H11247</strain>
    </source>
</reference>
<dbReference type="GO" id="GO:0032958">
    <property type="term" value="P:inositol phosphate biosynthetic process"/>
    <property type="evidence" value="ECO:0007669"/>
    <property type="project" value="TreeGrafter"/>
</dbReference>
<dbReference type="GO" id="GO:0005524">
    <property type="term" value="F:ATP binding"/>
    <property type="evidence" value="ECO:0007669"/>
    <property type="project" value="UniProtKB-KW"/>
</dbReference>
<organism evidence="9 10">
    <name type="scientific">Puccinia sorghi</name>
    <dbReference type="NCBI Taxonomy" id="27349"/>
    <lineage>
        <taxon>Eukaryota</taxon>
        <taxon>Fungi</taxon>
        <taxon>Dikarya</taxon>
        <taxon>Basidiomycota</taxon>
        <taxon>Pucciniomycotina</taxon>
        <taxon>Pucciniomycetes</taxon>
        <taxon>Pucciniales</taxon>
        <taxon>Pucciniaceae</taxon>
        <taxon>Puccinia</taxon>
    </lineage>
</organism>
<comment type="domain">
    <text evidence="8">The EXKPK motif is conserved in inositol-pentakisphosphate 2-kinases of both family 1 and 2.</text>
</comment>
<keyword evidence="5 8" id="KW-0547">Nucleotide-binding</keyword>
<dbReference type="EMBL" id="LAVV01013050">
    <property type="protein sequence ID" value="KNZ46056.1"/>
    <property type="molecule type" value="Genomic_DNA"/>
</dbReference>